<reference evidence="1" key="1">
    <citation type="submission" date="2023-03" db="EMBL/GenBank/DDBJ databases">
        <title>Massive genome expansion in bonnet fungi (Mycena s.s.) driven by repeated elements and novel gene families across ecological guilds.</title>
        <authorList>
            <consortium name="Lawrence Berkeley National Laboratory"/>
            <person name="Harder C.B."/>
            <person name="Miyauchi S."/>
            <person name="Viragh M."/>
            <person name="Kuo A."/>
            <person name="Thoen E."/>
            <person name="Andreopoulos B."/>
            <person name="Lu D."/>
            <person name="Skrede I."/>
            <person name="Drula E."/>
            <person name="Henrissat B."/>
            <person name="Morin E."/>
            <person name="Kohler A."/>
            <person name="Barry K."/>
            <person name="LaButti K."/>
            <person name="Morin E."/>
            <person name="Salamov A."/>
            <person name="Lipzen A."/>
            <person name="Mereny Z."/>
            <person name="Hegedus B."/>
            <person name="Baldrian P."/>
            <person name="Stursova M."/>
            <person name="Weitz H."/>
            <person name="Taylor A."/>
            <person name="Grigoriev I.V."/>
            <person name="Nagy L.G."/>
            <person name="Martin F."/>
            <person name="Kauserud H."/>
        </authorList>
    </citation>
    <scope>NUCLEOTIDE SEQUENCE</scope>
    <source>
        <strain evidence="1">9284</strain>
    </source>
</reference>
<accession>A0AAD7FGS2</accession>
<proteinExistence type="predicted"/>
<evidence type="ECO:0000313" key="2">
    <source>
        <dbReference type="Proteomes" id="UP001221142"/>
    </source>
</evidence>
<dbReference type="Proteomes" id="UP001221142">
    <property type="component" value="Unassembled WGS sequence"/>
</dbReference>
<dbReference type="EMBL" id="JARKIF010000020">
    <property type="protein sequence ID" value="KAJ7617808.1"/>
    <property type="molecule type" value="Genomic_DNA"/>
</dbReference>
<keyword evidence="2" id="KW-1185">Reference proteome</keyword>
<gene>
    <name evidence="1" type="ORF">FB45DRAFT_214915</name>
</gene>
<organism evidence="1 2">
    <name type="scientific">Roridomyces roridus</name>
    <dbReference type="NCBI Taxonomy" id="1738132"/>
    <lineage>
        <taxon>Eukaryota</taxon>
        <taxon>Fungi</taxon>
        <taxon>Dikarya</taxon>
        <taxon>Basidiomycota</taxon>
        <taxon>Agaricomycotina</taxon>
        <taxon>Agaricomycetes</taxon>
        <taxon>Agaricomycetidae</taxon>
        <taxon>Agaricales</taxon>
        <taxon>Marasmiineae</taxon>
        <taxon>Mycenaceae</taxon>
        <taxon>Roridomyces</taxon>
    </lineage>
</organism>
<protein>
    <submittedName>
        <fullName evidence="1">Uncharacterized protein</fullName>
    </submittedName>
</protein>
<evidence type="ECO:0000313" key="1">
    <source>
        <dbReference type="EMBL" id="KAJ7617808.1"/>
    </source>
</evidence>
<sequence length="362" mass="40967">MVRTRWIRQSSGQICVDLGLYYHGIQEPRSNFALSDFGPNRDNKYTDTSDARALEALSIHQVHRIAWHEFPTAHINLDKPLDLRLGGIFRTGPDIGVPIEVAYLPGVSFDVISSDYHGMSAAVMENGWRRLVSYQSYEESVWLHFEVAPEFDAWISQANYIFKQLQITSDFHDYVYIDGCVLELKIPSSGTKARPDGYLFLCPLDHYFRVPEHSGYFQLPECPWFWSFDPQGQSRLTAEEAEIHGFPTMEMHIKVWGKSWDASVYEALRQLHAAKGFDPDSQELAIHLGQPLFQLSCELEESLAYVDDEVPETPGVDKVGEELTASPVLPQTVADVPVQQGRTSGFLSALCSWEIPEFGSLC</sequence>
<name>A0AAD7FGS2_9AGAR</name>
<comment type="caution">
    <text evidence="1">The sequence shown here is derived from an EMBL/GenBank/DDBJ whole genome shotgun (WGS) entry which is preliminary data.</text>
</comment>
<dbReference type="AlphaFoldDB" id="A0AAD7FGS2"/>